<keyword evidence="1" id="KW-0732">Signal</keyword>
<proteinExistence type="predicted"/>
<evidence type="ECO:0000256" key="1">
    <source>
        <dbReference type="SAM" id="SignalP"/>
    </source>
</evidence>
<dbReference type="Proteomes" id="UP000811619">
    <property type="component" value="Unassembled WGS sequence"/>
</dbReference>
<protein>
    <submittedName>
        <fullName evidence="2">Uncharacterized protein</fullName>
    </submittedName>
</protein>
<feature type="signal peptide" evidence="1">
    <location>
        <begin position="1"/>
        <end position="21"/>
    </location>
</feature>
<sequence>MHVPSILLATVALMGPALVAADNTGFDTYCDPNQIEGDGDCAKMNLGTYCCGSGPKTDVYSALKHVMKLSWNKDRTSTECNGHTGQIWCA</sequence>
<gene>
    <name evidence="2" type="ORF">E4U42_004292</name>
</gene>
<dbReference type="EMBL" id="SRPY01000374">
    <property type="protein sequence ID" value="KAG5925437.1"/>
    <property type="molecule type" value="Genomic_DNA"/>
</dbReference>
<keyword evidence="3" id="KW-1185">Reference proteome</keyword>
<reference evidence="2" key="1">
    <citation type="journal article" date="2020" name="bioRxiv">
        <title>Whole genome comparisons of ergot fungi reveals the divergence and evolution of species within the genus Claviceps are the result of varying mechanisms driving genome evolution and host range expansion.</title>
        <authorList>
            <person name="Wyka S.A."/>
            <person name="Mondo S.J."/>
            <person name="Liu M."/>
            <person name="Dettman J."/>
            <person name="Nalam V."/>
            <person name="Broders K.D."/>
        </authorList>
    </citation>
    <scope>NUCLEOTIDE SEQUENCE</scope>
    <source>
        <strain evidence="2">CCC 489</strain>
    </source>
</reference>
<organism evidence="2 3">
    <name type="scientific">Claviceps africana</name>
    <dbReference type="NCBI Taxonomy" id="83212"/>
    <lineage>
        <taxon>Eukaryota</taxon>
        <taxon>Fungi</taxon>
        <taxon>Dikarya</taxon>
        <taxon>Ascomycota</taxon>
        <taxon>Pezizomycotina</taxon>
        <taxon>Sordariomycetes</taxon>
        <taxon>Hypocreomycetidae</taxon>
        <taxon>Hypocreales</taxon>
        <taxon>Clavicipitaceae</taxon>
        <taxon>Claviceps</taxon>
    </lineage>
</organism>
<comment type="caution">
    <text evidence="2">The sequence shown here is derived from an EMBL/GenBank/DDBJ whole genome shotgun (WGS) entry which is preliminary data.</text>
</comment>
<name>A0A8K0J5I2_9HYPO</name>
<feature type="chain" id="PRO_5035418954" evidence="1">
    <location>
        <begin position="22"/>
        <end position="90"/>
    </location>
</feature>
<dbReference type="AlphaFoldDB" id="A0A8K0J5I2"/>
<accession>A0A8K0J5I2</accession>
<evidence type="ECO:0000313" key="3">
    <source>
        <dbReference type="Proteomes" id="UP000811619"/>
    </source>
</evidence>
<evidence type="ECO:0000313" key="2">
    <source>
        <dbReference type="EMBL" id="KAG5925437.1"/>
    </source>
</evidence>